<accession>A0ABP7ZYH1</accession>
<protein>
    <submittedName>
        <fullName evidence="3">PHP domain-containing protein</fullName>
    </submittedName>
</protein>
<dbReference type="RefSeq" id="WP_344753094.1">
    <property type="nucleotide sequence ID" value="NZ_BAABBW010000002.1"/>
</dbReference>
<evidence type="ECO:0000313" key="4">
    <source>
        <dbReference type="Proteomes" id="UP001501079"/>
    </source>
</evidence>
<evidence type="ECO:0000313" key="3">
    <source>
        <dbReference type="EMBL" id="GAA4173501.1"/>
    </source>
</evidence>
<dbReference type="InterPro" id="IPR016195">
    <property type="entry name" value="Pol/histidinol_Pase-like"/>
</dbReference>
<dbReference type="EMBL" id="BAABBW010000002">
    <property type="protein sequence ID" value="GAA4173501.1"/>
    <property type="molecule type" value="Genomic_DNA"/>
</dbReference>
<dbReference type="Pfam" id="PF02811">
    <property type="entry name" value="PHP"/>
    <property type="match status" value="1"/>
</dbReference>
<dbReference type="SMART" id="SM00481">
    <property type="entry name" value="POLIIIAc"/>
    <property type="match status" value="1"/>
</dbReference>
<dbReference type="InterPro" id="IPR004013">
    <property type="entry name" value="PHP_dom"/>
</dbReference>
<dbReference type="SUPFAM" id="SSF89550">
    <property type="entry name" value="PHP domain-like"/>
    <property type="match status" value="1"/>
</dbReference>
<reference evidence="4" key="1">
    <citation type="journal article" date="2019" name="Int. J. Syst. Evol. Microbiol.">
        <title>The Global Catalogue of Microorganisms (GCM) 10K type strain sequencing project: providing services to taxonomists for standard genome sequencing and annotation.</title>
        <authorList>
            <consortium name="The Broad Institute Genomics Platform"/>
            <consortium name="The Broad Institute Genome Sequencing Center for Infectious Disease"/>
            <person name="Wu L."/>
            <person name="Ma J."/>
        </authorList>
    </citation>
    <scope>NUCLEOTIDE SEQUENCE [LARGE SCALE GENOMIC DNA]</scope>
    <source>
        <strain evidence="4">JCM 17591</strain>
    </source>
</reference>
<dbReference type="InterPro" id="IPR003141">
    <property type="entry name" value="Pol/His_phosphatase_N"/>
</dbReference>
<dbReference type="Gene3D" id="3.20.20.140">
    <property type="entry name" value="Metal-dependent hydrolases"/>
    <property type="match status" value="1"/>
</dbReference>
<evidence type="ECO:0000259" key="2">
    <source>
        <dbReference type="SMART" id="SM00481"/>
    </source>
</evidence>
<dbReference type="InterPro" id="IPR052018">
    <property type="entry name" value="PHP_domain"/>
</dbReference>
<feature type="domain" description="Polymerase/histidinol phosphatase N-terminal" evidence="2">
    <location>
        <begin position="14"/>
        <end position="78"/>
    </location>
</feature>
<proteinExistence type="predicted"/>
<dbReference type="Pfam" id="PF13263">
    <property type="entry name" value="PHP_C"/>
    <property type="match status" value="1"/>
</dbReference>
<dbReference type="Proteomes" id="UP001501079">
    <property type="component" value="Unassembled WGS sequence"/>
</dbReference>
<feature type="compositionally biased region" description="Polar residues" evidence="1">
    <location>
        <begin position="217"/>
        <end position="234"/>
    </location>
</feature>
<feature type="region of interest" description="Disordered" evidence="1">
    <location>
        <begin position="215"/>
        <end position="234"/>
    </location>
</feature>
<organism evidence="3 4">
    <name type="scientific">Gryllotalpicola koreensis</name>
    <dbReference type="NCBI Taxonomy" id="993086"/>
    <lineage>
        <taxon>Bacteria</taxon>
        <taxon>Bacillati</taxon>
        <taxon>Actinomycetota</taxon>
        <taxon>Actinomycetes</taxon>
        <taxon>Micrococcales</taxon>
        <taxon>Microbacteriaceae</taxon>
        <taxon>Gryllotalpicola</taxon>
    </lineage>
</organism>
<evidence type="ECO:0000256" key="1">
    <source>
        <dbReference type="SAM" id="MobiDB-lite"/>
    </source>
</evidence>
<dbReference type="CDD" id="cd07432">
    <property type="entry name" value="PHP_HisPPase"/>
    <property type="match status" value="1"/>
</dbReference>
<sequence length="234" mass="24953">MSESDAAAERLVAVDCHVHTVHSGDSVLRVDQLGEAVSRAGLDVVCITDHHAVDGGYEALGAGIGARVVIGEEIRTPKGEIIGLFLTERIPYVLQPREVIQLIREQGGLVYVPHPLDPERLGMRADTIRELHAEGLIDVIEGFNAKIEHQLYNEQARQLAEELGLPQAAGSDAHDPQGVGAARVVMPDFDGPESFLRGLAAGRVSGVFTPHARRYGANTSTVPAATSSSISDSE</sequence>
<dbReference type="PANTHER" id="PTHR42924:SF3">
    <property type="entry name" value="POLYMERASE_HISTIDINOL PHOSPHATASE N-TERMINAL DOMAIN-CONTAINING PROTEIN"/>
    <property type="match status" value="1"/>
</dbReference>
<dbReference type="PANTHER" id="PTHR42924">
    <property type="entry name" value="EXONUCLEASE"/>
    <property type="match status" value="1"/>
</dbReference>
<gene>
    <name evidence="3" type="ORF">GCM10022287_16000</name>
</gene>
<name>A0ABP7ZYH1_9MICO</name>
<comment type="caution">
    <text evidence="3">The sequence shown here is derived from an EMBL/GenBank/DDBJ whole genome shotgun (WGS) entry which is preliminary data.</text>
</comment>
<keyword evidence="4" id="KW-1185">Reference proteome</keyword>